<evidence type="ECO:0000256" key="5">
    <source>
        <dbReference type="ARBA" id="ARBA00022801"/>
    </source>
</evidence>
<dbReference type="InterPro" id="IPR019533">
    <property type="entry name" value="Peptidase_S26"/>
</dbReference>
<feature type="transmembrane region" description="Helical" evidence="6">
    <location>
        <begin position="6"/>
        <end position="25"/>
    </location>
</feature>
<dbReference type="Pfam" id="PF18936">
    <property type="entry name" value="DUF5684"/>
    <property type="match status" value="1"/>
</dbReference>
<dbReference type="SUPFAM" id="SSF51306">
    <property type="entry name" value="LexA/Signal peptidase"/>
    <property type="match status" value="1"/>
</dbReference>
<keyword evidence="6" id="KW-0812">Transmembrane</keyword>
<dbReference type="PROSITE" id="PS00761">
    <property type="entry name" value="SPASE_I_3"/>
    <property type="match status" value="1"/>
</dbReference>
<dbReference type="EC" id="3.4.21.89" evidence="3 6"/>
<dbReference type="CDD" id="cd06530">
    <property type="entry name" value="S26_SPase_I"/>
    <property type="match status" value="2"/>
</dbReference>
<dbReference type="NCBIfam" id="TIGR02227">
    <property type="entry name" value="sigpep_I_bact"/>
    <property type="match status" value="2"/>
</dbReference>
<evidence type="ECO:0000256" key="2">
    <source>
        <dbReference type="ARBA" id="ARBA00009370"/>
    </source>
</evidence>
<dbReference type="PANTHER" id="PTHR43390:SF1">
    <property type="entry name" value="CHLOROPLAST PROCESSING PEPTIDASE"/>
    <property type="match status" value="1"/>
</dbReference>
<keyword evidence="5 6" id="KW-0378">Hydrolase</keyword>
<comment type="similarity">
    <text evidence="2 6">Belongs to the peptidase S26 family.</text>
</comment>
<gene>
    <name evidence="8" type="primary">lepB</name>
    <name evidence="8" type="ORF">QO192_02690</name>
</gene>
<accession>A0ABV4K953</accession>
<dbReference type="InterPro" id="IPR019758">
    <property type="entry name" value="Pept_S26A_signal_pept_1_CS"/>
</dbReference>
<evidence type="ECO:0000313" key="9">
    <source>
        <dbReference type="Proteomes" id="UP001568894"/>
    </source>
</evidence>
<feature type="transmembrane region" description="Helical" evidence="6">
    <location>
        <begin position="125"/>
        <end position="143"/>
    </location>
</feature>
<dbReference type="Gene3D" id="2.10.109.10">
    <property type="entry name" value="Umud Fragment, subunit A"/>
    <property type="match status" value="2"/>
</dbReference>
<evidence type="ECO:0000256" key="6">
    <source>
        <dbReference type="RuleBase" id="RU362042"/>
    </source>
</evidence>
<keyword evidence="6" id="KW-0645">Protease</keyword>
<name>A0ABV4K953_9FLAO</name>
<protein>
    <recommendedName>
        <fullName evidence="4 6">Signal peptidase I</fullName>
        <ecNumber evidence="3 6">3.4.21.89</ecNumber>
    </recommendedName>
</protein>
<evidence type="ECO:0000313" key="8">
    <source>
        <dbReference type="EMBL" id="MEZ7514183.1"/>
    </source>
</evidence>
<dbReference type="InterPro" id="IPR043739">
    <property type="entry name" value="DUF5684"/>
</dbReference>
<evidence type="ECO:0000259" key="7">
    <source>
        <dbReference type="Pfam" id="PF10502"/>
    </source>
</evidence>
<feature type="domain" description="Peptidase S26" evidence="7">
    <location>
        <begin position="124"/>
        <end position="323"/>
    </location>
</feature>
<feature type="domain" description="Peptidase S26" evidence="7">
    <location>
        <begin position="380"/>
        <end position="468"/>
    </location>
</feature>
<dbReference type="InterPro" id="IPR036286">
    <property type="entry name" value="LexA/Signal_pep-like_sf"/>
</dbReference>
<dbReference type="InterPro" id="IPR000223">
    <property type="entry name" value="Pept_S26A_signal_pept_1"/>
</dbReference>
<dbReference type="GO" id="GO:0009003">
    <property type="term" value="F:signal peptidase activity"/>
    <property type="evidence" value="ECO:0007669"/>
    <property type="project" value="UniProtKB-EC"/>
</dbReference>
<keyword evidence="6" id="KW-0472">Membrane</keyword>
<evidence type="ECO:0000256" key="3">
    <source>
        <dbReference type="ARBA" id="ARBA00013208"/>
    </source>
</evidence>
<feature type="transmembrane region" description="Helical" evidence="6">
    <location>
        <begin position="54"/>
        <end position="73"/>
    </location>
</feature>
<feature type="transmembrane region" description="Helical" evidence="6">
    <location>
        <begin position="85"/>
        <end position="104"/>
    </location>
</feature>
<dbReference type="Proteomes" id="UP001568894">
    <property type="component" value="Unassembled WGS sequence"/>
</dbReference>
<sequence>MTLYQWFVFFLLVQIVHFLGTWKLYEAAGRKRWEAAVPVYNAIVLMKIINRPTWWTFLLFIPVINLIIFPVVWIETIRSFGRKSALDTFLVLVTFGFYIYYINYTQPLTHIPDRSLHPQNKTADTVSSFLFAIVVATFVHTYFVQPFTIPSASLEKSLLIGDFLFVSKVNYGARVPMTTVALPMVHDSIPGTKKKSYLKWPELPYFRLPAVEDIKRTDIVVFNWPVDTVHYFFEPKGNPGVIKPVDKKSNYVKRCVGVPGDSLSIKDGLVYIDGKLLELPERAKPQYAYKVAVDGKTNIDFEYLLKQMDVTDPVYFLNNDRRDTLLFRALTAASADQLKNTPGITGVFREIATAPEAAVFPQDNKWNQDNYGPIYIPQEGKTVALNTKSLPYYERIITEYERKDDGTKNDLKVTGNEIRINGEVVSSYTFKQNYYWMMGDNRHNSEDSRYWGFVPENHVVGKPVFIWMSWDTNGKGWKKVRWDRVFTTVNGEGQPQSYFKYFLIALAAFFIGEYFWKKRKENKA</sequence>
<keyword evidence="6" id="KW-1133">Transmembrane helix</keyword>
<keyword evidence="9" id="KW-1185">Reference proteome</keyword>
<organism evidence="8 9">
    <name type="scientific">Flavobacterium frigidarium</name>
    <dbReference type="NCBI Taxonomy" id="99286"/>
    <lineage>
        <taxon>Bacteria</taxon>
        <taxon>Pseudomonadati</taxon>
        <taxon>Bacteroidota</taxon>
        <taxon>Flavobacteriia</taxon>
        <taxon>Flavobacteriales</taxon>
        <taxon>Flavobacteriaceae</taxon>
        <taxon>Flavobacterium</taxon>
    </lineage>
</organism>
<feature type="transmembrane region" description="Helical" evidence="6">
    <location>
        <begin position="498"/>
        <end position="516"/>
    </location>
</feature>
<comment type="caution">
    <text evidence="6">Lacks conserved residue(s) required for the propagation of feature annotation.</text>
</comment>
<comment type="caution">
    <text evidence="8">The sequence shown here is derived from an EMBL/GenBank/DDBJ whole genome shotgun (WGS) entry which is preliminary data.</text>
</comment>
<dbReference type="Pfam" id="PF10502">
    <property type="entry name" value="Peptidase_S26"/>
    <property type="match status" value="2"/>
</dbReference>
<evidence type="ECO:0000256" key="4">
    <source>
        <dbReference type="ARBA" id="ARBA00019232"/>
    </source>
</evidence>
<reference evidence="8 9" key="1">
    <citation type="submission" date="2023-05" db="EMBL/GenBank/DDBJ databases">
        <title>Adaptations of aquatic viruses from atmosphere-close ecosystems of the Central Arctic Ocean.</title>
        <authorList>
            <person name="Rahlff J."/>
            <person name="Holmfeldt K."/>
        </authorList>
    </citation>
    <scope>NUCLEOTIDE SEQUENCE [LARGE SCALE GENOMIC DNA]</scope>
    <source>
        <strain evidence="8 9">Arc14</strain>
    </source>
</reference>
<proteinExistence type="inferred from homology"/>
<comment type="catalytic activity">
    <reaction evidence="1 6">
        <text>Cleavage of hydrophobic, N-terminal signal or leader sequences from secreted and periplasmic proteins.</text>
        <dbReference type="EC" id="3.4.21.89"/>
    </reaction>
</comment>
<dbReference type="EMBL" id="JASMRN010000002">
    <property type="protein sequence ID" value="MEZ7514183.1"/>
    <property type="molecule type" value="Genomic_DNA"/>
</dbReference>
<dbReference type="PANTHER" id="PTHR43390">
    <property type="entry name" value="SIGNAL PEPTIDASE I"/>
    <property type="match status" value="1"/>
</dbReference>
<dbReference type="RefSeq" id="WP_371567755.1">
    <property type="nucleotide sequence ID" value="NZ_JASMRN010000002.1"/>
</dbReference>
<evidence type="ECO:0000256" key="1">
    <source>
        <dbReference type="ARBA" id="ARBA00000677"/>
    </source>
</evidence>
<comment type="subcellular location">
    <subcellularLocation>
        <location evidence="6">Membrane</location>
        <topology evidence="6">Single-pass type II membrane protein</topology>
    </subcellularLocation>
</comment>
<dbReference type="PRINTS" id="PR00727">
    <property type="entry name" value="LEADERPTASE"/>
</dbReference>